<dbReference type="RefSeq" id="WP_283424043.1">
    <property type="nucleotide sequence ID" value="NZ_FXTY01000001.1"/>
</dbReference>
<dbReference type="PANTHER" id="PTHR45527:SF1">
    <property type="entry name" value="FATTY ACID SYNTHASE"/>
    <property type="match status" value="1"/>
</dbReference>
<dbReference type="Gene3D" id="3.30.300.30">
    <property type="match status" value="1"/>
</dbReference>
<feature type="domain" description="Carrier" evidence="4">
    <location>
        <begin position="1439"/>
        <end position="1515"/>
    </location>
</feature>
<dbReference type="Pfam" id="PF00551">
    <property type="entry name" value="Formyl_trans_N"/>
    <property type="match status" value="1"/>
</dbReference>
<evidence type="ECO:0000313" key="5">
    <source>
        <dbReference type="EMBL" id="SMP01775.1"/>
    </source>
</evidence>
<dbReference type="SUPFAM" id="SSF47336">
    <property type="entry name" value="ACP-like"/>
    <property type="match status" value="1"/>
</dbReference>
<dbReference type="Pfam" id="PF00296">
    <property type="entry name" value="Bac_luciferase"/>
    <property type="match status" value="1"/>
</dbReference>
<dbReference type="InterPro" id="IPR036661">
    <property type="entry name" value="Luciferase-like_sf"/>
</dbReference>
<dbReference type="SUPFAM" id="SSF53328">
    <property type="entry name" value="Formyltransferase"/>
    <property type="match status" value="1"/>
</dbReference>
<dbReference type="PANTHER" id="PTHR45527">
    <property type="entry name" value="NONRIBOSOMAL PEPTIDE SYNTHETASE"/>
    <property type="match status" value="1"/>
</dbReference>
<reference evidence="5 6" key="1">
    <citation type="submission" date="2017-05" db="EMBL/GenBank/DDBJ databases">
        <authorList>
            <person name="Varghese N."/>
            <person name="Submissions S."/>
        </authorList>
    </citation>
    <scope>NUCLEOTIDE SEQUENCE [LARGE SCALE GENOMIC DNA]</scope>
    <source>
        <strain evidence="5 6">DSM 29734</strain>
    </source>
</reference>
<dbReference type="InterPro" id="IPR045851">
    <property type="entry name" value="AMP-bd_C_sf"/>
</dbReference>
<name>A0ABY1N6I7_9RHOB</name>
<dbReference type="EMBL" id="FXTY01000001">
    <property type="protein sequence ID" value="SMP01775.1"/>
    <property type="molecule type" value="Genomic_DNA"/>
</dbReference>
<dbReference type="Proteomes" id="UP001157961">
    <property type="component" value="Unassembled WGS sequence"/>
</dbReference>
<dbReference type="InterPro" id="IPR036477">
    <property type="entry name" value="Formyl_transf_N_sf"/>
</dbReference>
<dbReference type="InterPro" id="IPR009081">
    <property type="entry name" value="PP-bd_ACP"/>
</dbReference>
<feature type="region of interest" description="Disordered" evidence="3">
    <location>
        <begin position="1515"/>
        <end position="1557"/>
    </location>
</feature>
<dbReference type="SUPFAM" id="SSF56801">
    <property type="entry name" value="Acetyl-CoA synthetase-like"/>
    <property type="match status" value="2"/>
</dbReference>
<feature type="compositionally biased region" description="Basic residues" evidence="3">
    <location>
        <begin position="1545"/>
        <end position="1557"/>
    </location>
</feature>
<dbReference type="InterPro" id="IPR024011">
    <property type="entry name" value="Biosynth_lucif-like_mOase_dom"/>
</dbReference>
<dbReference type="InterPro" id="IPR011251">
    <property type="entry name" value="Luciferase-like_dom"/>
</dbReference>
<dbReference type="SMART" id="SM00823">
    <property type="entry name" value="PKS_PP"/>
    <property type="match status" value="1"/>
</dbReference>
<evidence type="ECO:0000313" key="6">
    <source>
        <dbReference type="Proteomes" id="UP001157961"/>
    </source>
</evidence>
<dbReference type="Gene3D" id="3.40.50.980">
    <property type="match status" value="2"/>
</dbReference>
<dbReference type="InterPro" id="IPR000873">
    <property type="entry name" value="AMP-dep_synth/lig_dom"/>
</dbReference>
<dbReference type="InterPro" id="IPR020845">
    <property type="entry name" value="AMP-binding_CS"/>
</dbReference>
<dbReference type="InterPro" id="IPR025110">
    <property type="entry name" value="AMP-bd_C"/>
</dbReference>
<keyword evidence="6" id="KW-1185">Reference proteome</keyword>
<dbReference type="Gene3D" id="3.40.50.12230">
    <property type="match status" value="1"/>
</dbReference>
<evidence type="ECO:0000259" key="4">
    <source>
        <dbReference type="PROSITE" id="PS50075"/>
    </source>
</evidence>
<evidence type="ECO:0000256" key="1">
    <source>
        <dbReference type="ARBA" id="ARBA00022450"/>
    </source>
</evidence>
<dbReference type="InterPro" id="IPR011034">
    <property type="entry name" value="Formyl_transferase-like_C_sf"/>
</dbReference>
<dbReference type="SUPFAM" id="SSF51679">
    <property type="entry name" value="Bacterial luciferase-like"/>
    <property type="match status" value="1"/>
</dbReference>
<dbReference type="InterPro" id="IPR036736">
    <property type="entry name" value="ACP-like_sf"/>
</dbReference>
<dbReference type="Pfam" id="PF00501">
    <property type="entry name" value="AMP-binding"/>
    <property type="match status" value="2"/>
</dbReference>
<organism evidence="5 6">
    <name type="scientific">Shimia sagamensis</name>
    <dbReference type="NCBI Taxonomy" id="1566352"/>
    <lineage>
        <taxon>Bacteria</taxon>
        <taxon>Pseudomonadati</taxon>
        <taxon>Pseudomonadota</taxon>
        <taxon>Alphaproteobacteria</taxon>
        <taxon>Rhodobacterales</taxon>
        <taxon>Roseobacteraceae</taxon>
    </lineage>
</organism>
<evidence type="ECO:0000256" key="2">
    <source>
        <dbReference type="ARBA" id="ARBA00022553"/>
    </source>
</evidence>
<dbReference type="Pfam" id="PF00550">
    <property type="entry name" value="PP-binding"/>
    <property type="match status" value="1"/>
</dbReference>
<dbReference type="PROSITE" id="PS00455">
    <property type="entry name" value="AMP_BINDING"/>
    <property type="match status" value="1"/>
</dbReference>
<dbReference type="SUPFAM" id="SSF50486">
    <property type="entry name" value="FMT C-terminal domain-like"/>
    <property type="match status" value="1"/>
</dbReference>
<comment type="caution">
    <text evidence="5">The sequence shown here is derived from an EMBL/GenBank/DDBJ whole genome shotgun (WGS) entry which is preliminary data.</text>
</comment>
<evidence type="ECO:0000256" key="3">
    <source>
        <dbReference type="SAM" id="MobiDB-lite"/>
    </source>
</evidence>
<gene>
    <name evidence="5" type="ORF">SAMN06265373_101164</name>
</gene>
<dbReference type="InterPro" id="IPR005793">
    <property type="entry name" value="Formyl_trans_C"/>
</dbReference>
<dbReference type="InterPro" id="IPR020806">
    <property type="entry name" value="PKS_PP-bd"/>
</dbReference>
<accession>A0ABY1N6I7</accession>
<keyword evidence="1" id="KW-0596">Phosphopantetheine</keyword>
<dbReference type="Pfam" id="PF02911">
    <property type="entry name" value="Formyl_trans_C"/>
    <property type="match status" value="1"/>
</dbReference>
<dbReference type="PROSITE" id="PS50075">
    <property type="entry name" value="CARRIER"/>
    <property type="match status" value="1"/>
</dbReference>
<dbReference type="Gene3D" id="3.40.50.12780">
    <property type="entry name" value="N-terminal domain of ligase-like"/>
    <property type="match status" value="1"/>
</dbReference>
<dbReference type="Pfam" id="PF13193">
    <property type="entry name" value="AMP-binding_C"/>
    <property type="match status" value="1"/>
</dbReference>
<dbReference type="InterPro" id="IPR002376">
    <property type="entry name" value="Formyl_transf_N"/>
</dbReference>
<dbReference type="CDD" id="cd08700">
    <property type="entry name" value="FMT_C_OzmH_like"/>
    <property type="match status" value="1"/>
</dbReference>
<keyword evidence="2" id="KW-0597">Phosphoprotein</keyword>
<dbReference type="InterPro" id="IPR042099">
    <property type="entry name" value="ANL_N_sf"/>
</dbReference>
<sequence>MSLDTFTNAAPMSAVMIGNESLLIQCATLWLDTGNTLTAVVTRSPEIRRWATEAGLRVISSDSDIVGELLGEQFDWLLSIANLDMLSDTLLKLPTKGAVNFHDGPLPRYAGLNAPVWTRMAQEPRHGITWHKMEIGADTGEIVAQRMFDIGQADTALTLNTKCYAVAIESFADVMRALGEDLANVRVQDLSQRSYFGRAKRPDAAGRVDFRRDAQDVVALVRALDHGDYFNPLFAPKMVAAGRVLLIKSAEVAESAGRGEPGAVLAVSDDSVTVACGRGAVVLGGLTDVAGQEETVPHVIRAGERLPLLDKSASDALTATMTPIAKAEPFWRARLTEFVPATLPLIRGAGDLADLRQLPLSISETPSKSILTAVAIWALRSGLPEVCDVAYRGADHPQAAGLISPWVPLRVGAELLHDSVAEANAAMAERVAQADAQGSFASDLIARDPALAAPTMPDLAVTTGGLAGPIEGAAMTVAIGAAGAVLHFDAARITPDHAARLTARLELICAQIGTAAKVADLDVLPEAERAEVLTGWNATEAPFDVDFTMAAQFEAQVAKTPDAPALVFEHDMLSYAELNARANRAAHVLRDMGVTRGALVGLCLRRSPDLVVAALAILKAGGAYVPMDPTYPADRLAHYISDSGCGVIVTQAALTRDLPDHSAQVLEMDTDARLSTASANTPEAIASGADLAYLIYTSGSTGTPKGVMVEHGNVANFFAGMDARIPYETGDSWMAVTSLSFDISVLELFWTLSRGFKLVLSGDETTTQISGGRLPTSAGGMEFSLYFWGNDDGQGSKKYEMLLEGAKFADANGFTALWTPERHFHAFGGPYPNPAVTGAAVAAVTKNLGVRAGSCVTPLHHTARIAEDWAIIDNLTDGRAGLAVAAGWQPNDFVLRPENSPPNNKNVMLDQIGDLRKLWRGEEVDFAKADGTMHGVVTQPRPVSKELPIWVTIAGNPDTWVEAGKHGCNVLTHLLGQSIEEVEGKIKLYHDALRENGHNPDDFTITLMLHSYLAEDREVARDIARGPMKDYMRAAAGLIKQFAWAFPAFKRPEGVNNAFELDLGILSEDELEEILEAAFNRYFEDSGLFGTVEDALDRVEQVKRIGVTEVACLIDYGIDSATVMEGLKPIAEVLKRANEGGELDPEDVSIAAQMLRHEVSHLQCTPSMARLLADNEEARFALAGVQQMMVGGEALSGSLVADLNAASGAKIQNMYGPTETTIWSTTALVDASEGVANIGDPIANTQVYVVDDAGASVPVGVAGELLIGGAGVTRGYWRREDLTAERFVANPFGPKDESGRLYRTGDLARWRTDGKLDFLGRVDHQVKLRGYRIELGEIETRLEEVPSVAQAVVMAREDTEGDVRLVAYLRGDVPAEADVRAQLREHLPSFMRPQHYVTLADFPLTPNKKVDRKALPRPEETRKITTPKVETTAPAAPVEAGGDIAKLVADVWAEVLGVREVVATDNFFDLGGHSLLAVQAHREIRARAGAAKLSITDVFRFPTLNALAGRVQELTGTPKPADAPAAKDSEEVAEQAQSRSETMSKRRAMRARRRTNT</sequence>
<dbReference type="Gene3D" id="1.10.1200.10">
    <property type="entry name" value="ACP-like"/>
    <property type="match status" value="1"/>
</dbReference>
<dbReference type="NCBIfam" id="TIGR04020">
    <property type="entry name" value="seco_metab_LLM"/>
    <property type="match status" value="1"/>
</dbReference>
<dbReference type="Gene3D" id="3.20.20.30">
    <property type="entry name" value="Luciferase-like domain"/>
    <property type="match status" value="1"/>
</dbReference>
<dbReference type="Gene3D" id="3.30.559.30">
    <property type="entry name" value="Nonribosomal peptide synthetase, condensation domain"/>
    <property type="match status" value="1"/>
</dbReference>
<protein>
    <submittedName>
        <fullName evidence="5">Natural product biosynthesis luciferase-like monooxygenase domain-containing protein</fullName>
    </submittedName>
</protein>
<dbReference type="CDD" id="cd05930">
    <property type="entry name" value="A_NRPS"/>
    <property type="match status" value="1"/>
</dbReference>
<proteinExistence type="predicted"/>